<comment type="caution">
    <text evidence="1">The sequence shown here is derived from an EMBL/GenBank/DDBJ whole genome shotgun (WGS) entry which is preliminary data.</text>
</comment>
<dbReference type="InterPro" id="IPR027417">
    <property type="entry name" value="P-loop_NTPase"/>
</dbReference>
<dbReference type="SUPFAM" id="SSF52540">
    <property type="entry name" value="P-loop containing nucleoside triphosphate hydrolases"/>
    <property type="match status" value="1"/>
</dbReference>
<dbReference type="AlphaFoldDB" id="A0A8B4S9K0"/>
<organism evidence="1 2">
    <name type="scientific">Comamonas testosteroni</name>
    <name type="common">Pseudomonas testosteroni</name>
    <dbReference type="NCBI Taxonomy" id="285"/>
    <lineage>
        <taxon>Bacteria</taxon>
        <taxon>Pseudomonadati</taxon>
        <taxon>Pseudomonadota</taxon>
        <taxon>Betaproteobacteria</taxon>
        <taxon>Burkholderiales</taxon>
        <taxon>Comamonadaceae</taxon>
        <taxon>Comamonas</taxon>
    </lineage>
</organism>
<protein>
    <recommendedName>
        <fullName evidence="3">Cell division protein ZipA</fullName>
    </recommendedName>
</protein>
<dbReference type="Gene3D" id="3.40.50.300">
    <property type="entry name" value="P-loop containing nucleotide triphosphate hydrolases"/>
    <property type="match status" value="1"/>
</dbReference>
<gene>
    <name evidence="1" type="ORF">NCTC10698_04141</name>
</gene>
<dbReference type="Pfam" id="PF13671">
    <property type="entry name" value="AAA_33"/>
    <property type="match status" value="1"/>
</dbReference>
<evidence type="ECO:0000313" key="1">
    <source>
        <dbReference type="EMBL" id="SUY79208.1"/>
    </source>
</evidence>
<reference evidence="1 2" key="1">
    <citation type="submission" date="2018-06" db="EMBL/GenBank/DDBJ databases">
        <authorList>
            <consortium name="Pathogen Informatics"/>
            <person name="Doyle S."/>
        </authorList>
    </citation>
    <scope>NUCLEOTIDE SEQUENCE [LARGE SCALE GENOMIC DNA]</scope>
    <source>
        <strain evidence="1 2">NCTC10698</strain>
    </source>
</reference>
<name>A0A8B4S9K0_COMTE</name>
<accession>A0A8B4S9K0</accession>
<dbReference type="GeneID" id="63997759"/>
<dbReference type="Proteomes" id="UP000255070">
    <property type="component" value="Unassembled WGS sequence"/>
</dbReference>
<proteinExistence type="predicted"/>
<evidence type="ECO:0000313" key="2">
    <source>
        <dbReference type="Proteomes" id="UP000255070"/>
    </source>
</evidence>
<dbReference type="EMBL" id="UFXL01000001">
    <property type="protein sequence ID" value="SUY79208.1"/>
    <property type="molecule type" value="Genomic_DNA"/>
</dbReference>
<sequence>MDFTHAGQAFAIQSRIGLLHLISGKIAAGKSTLARQLASNPQTVLISEDGWLAQLYPDELRSVTDYVRLSSRLRLAMEMHVVDLLKSGTSVVLDFPFNTLSARAWGRRIFENAGASHYLHFLNVSDEECKQRLRLRNSSGDHPFQATDEQFEQITKHFVEPSPQEGFNLVMHH</sequence>
<evidence type="ECO:0008006" key="3">
    <source>
        <dbReference type="Google" id="ProtNLM"/>
    </source>
</evidence>
<dbReference type="RefSeq" id="WP_003073298.1">
    <property type="nucleotide sequence ID" value="NZ_BBJZ01000027.1"/>
</dbReference>
<keyword evidence="2" id="KW-1185">Reference proteome</keyword>